<evidence type="ECO:0000256" key="2">
    <source>
        <dbReference type="SAM" id="MobiDB-lite"/>
    </source>
</evidence>
<feature type="compositionally biased region" description="Basic and acidic residues" evidence="2">
    <location>
        <begin position="401"/>
        <end position="424"/>
    </location>
</feature>
<dbReference type="RefSeq" id="XP_068355980.1">
    <property type="nucleotide sequence ID" value="XM_068507050.1"/>
</dbReference>
<keyword evidence="4" id="KW-1185">Reference proteome</keyword>
<keyword evidence="1" id="KW-0175">Coiled coil</keyword>
<dbReference type="AlphaFoldDB" id="A0A1J4JZ90"/>
<dbReference type="VEuPathDB" id="TrichDB:TRFO_29916"/>
<reference evidence="3" key="1">
    <citation type="submission" date="2016-10" db="EMBL/GenBank/DDBJ databases">
        <authorList>
            <person name="Benchimol M."/>
            <person name="Almeida L.G."/>
            <person name="Vasconcelos A.T."/>
            <person name="Perreira-Neves A."/>
            <person name="Rosa I.A."/>
            <person name="Tasca T."/>
            <person name="Bogo M.R."/>
            <person name="de Souza W."/>
        </authorList>
    </citation>
    <scope>NUCLEOTIDE SEQUENCE [LARGE SCALE GENOMIC DNA]</scope>
    <source>
        <strain evidence="3">K</strain>
    </source>
</reference>
<dbReference type="Proteomes" id="UP000179807">
    <property type="component" value="Unassembled WGS sequence"/>
</dbReference>
<feature type="coiled-coil region" evidence="1">
    <location>
        <begin position="132"/>
        <end position="225"/>
    </location>
</feature>
<feature type="region of interest" description="Disordered" evidence="2">
    <location>
        <begin position="644"/>
        <end position="667"/>
    </location>
</feature>
<gene>
    <name evidence="3" type="ORF">TRFO_29916</name>
</gene>
<evidence type="ECO:0000313" key="4">
    <source>
        <dbReference type="Proteomes" id="UP000179807"/>
    </source>
</evidence>
<sequence>MSKDASLSLSGVFKRVVTKANEIVSTFSKPSSQINDNELFIDSLHSSFLCMTLDYGEENQKILKETVESVEQKLNSKYDHLKQSNIDLKATLSRQSFNLLHISKNGERSISQNISNDIEVIYAKMAKFGPRLKGIKEEIDQINLENDNLKEKIQNQPKIVPKNQNVEILSKSIKNMNNKFKDNEKQNLNIQRNHTILLNKEKQEIDRLKLEIDALDKQIASFESRIGLMSNYSRDSKGTTIKNTAKPMMTSISNVHQNIFNKNPNQGNKRNDAKKPNVINQAQQKLGISSPRRFPKRQRIIFKKPTKKPLQPLNSESEYIQSVKTNQNNEISQKNDNDNLNINNIMSELGKDLTNFDQDHENNVISEIKLNPSDNEIHMEHLKIPGNDLDGENQYNENENENEKENKNKTHEDEQQKTEIKDTSSDDEDDEEMKKDDEESNKKDDKNEDYPESSSDNENDEKDESQNDDVNDKAEDDDHENQDTENETESESESDASEEMKNDREPISIVNSVVKIDYKASDEIIHGPGERLCSSDIILRSREVPKFHISAPRPASLICSLQNHRQNPIASTGYEESSASASMNDYSSQTPSFSENSQESDDESILENLSEEEENGEESDNEKDEIGDGICHKIINRDFLHINDNKDSEESDDESQNENNNDESYQRKSEFIYKSITNMENDQSNENYSLKDNNLPRDSLNAKIENFSKNTDIVNNSSDIESNSVDSVSNCAVINSERDVSLLESQGSESQSTFTEVESKNDVESDSASTFEFKNSFNQEITEGKSFNIEETATEVIHKSSNGSKNSKGSNKMKIMEPKLMKIETIDGSSGSESCFKIESFHVADRAPRRKRSVNKM</sequence>
<dbReference type="EMBL" id="MLAK01000850">
    <property type="protein sequence ID" value="OHT02844.1"/>
    <property type="molecule type" value="Genomic_DNA"/>
</dbReference>
<comment type="caution">
    <text evidence="3">The sequence shown here is derived from an EMBL/GenBank/DDBJ whole genome shotgun (WGS) entry which is preliminary data.</text>
</comment>
<name>A0A1J4JZ90_9EUKA</name>
<feature type="compositionally biased region" description="Acidic residues" evidence="2">
    <location>
        <begin position="598"/>
        <end position="627"/>
    </location>
</feature>
<evidence type="ECO:0000256" key="1">
    <source>
        <dbReference type="SAM" id="Coils"/>
    </source>
</evidence>
<protein>
    <submittedName>
        <fullName evidence="3">Uncharacterized protein</fullName>
    </submittedName>
</protein>
<organism evidence="3 4">
    <name type="scientific">Tritrichomonas foetus</name>
    <dbReference type="NCBI Taxonomy" id="1144522"/>
    <lineage>
        <taxon>Eukaryota</taxon>
        <taxon>Metamonada</taxon>
        <taxon>Parabasalia</taxon>
        <taxon>Tritrichomonadida</taxon>
        <taxon>Tritrichomonadidae</taxon>
        <taxon>Tritrichomonas</taxon>
    </lineage>
</organism>
<feature type="region of interest" description="Disordered" evidence="2">
    <location>
        <begin position="570"/>
        <end position="628"/>
    </location>
</feature>
<dbReference type="GeneID" id="94841754"/>
<feature type="compositionally biased region" description="Basic and acidic residues" evidence="2">
    <location>
        <begin position="432"/>
        <end position="449"/>
    </location>
</feature>
<accession>A0A1J4JZ90</accession>
<evidence type="ECO:0000313" key="3">
    <source>
        <dbReference type="EMBL" id="OHT02844.1"/>
    </source>
</evidence>
<feature type="compositionally biased region" description="Polar residues" evidence="2">
    <location>
        <begin position="583"/>
        <end position="597"/>
    </location>
</feature>
<feature type="region of interest" description="Disordered" evidence="2">
    <location>
        <begin position="384"/>
        <end position="511"/>
    </location>
</feature>
<proteinExistence type="predicted"/>
<feature type="compositionally biased region" description="Acidic residues" evidence="2">
    <location>
        <begin position="455"/>
        <end position="497"/>
    </location>
</feature>